<dbReference type="Proteomes" id="UP000317648">
    <property type="component" value="Chromosome"/>
</dbReference>
<dbReference type="EMBL" id="CP036433">
    <property type="protein sequence ID" value="QDU98539.1"/>
    <property type="molecule type" value="Genomic_DNA"/>
</dbReference>
<evidence type="ECO:0000256" key="11">
    <source>
        <dbReference type="ARBA" id="ARBA00025198"/>
    </source>
</evidence>
<sequence precursor="true">MMRTTLYSAIAMLLFANMGIPMLAPGVSLAFAAQVEADTPDPAEKPADDAATPAADPSHDAPAAEAPHEDAAGEDAAAAAAAAKEVTQKSPLAFDPDLAIVTLIIFLLLVVFLGKFAWGPIMTALDQREKSVADQLDQARRSADKADQTLKEYQAKLAAALEEAKQIGANARKDAEIVREKLLAEAQEAAARERQRAIEDIRLAKESALQELAQKSVDQAVALAGGIIRRELKAGDHSQLIREALEQFPSKN</sequence>
<keyword evidence="20" id="KW-1185">Reference proteome</keyword>
<comment type="function">
    <text evidence="12">Component of the F(0) channel, it forms part of the peripheral stalk, linking F(1) to F(0). The b'-subunit is a diverged and duplicated form of b found in plants and photosynthetic bacteria.</text>
</comment>
<keyword evidence="10 15" id="KW-0066">ATP synthesis</keyword>
<keyword evidence="18" id="KW-0732">Signal</keyword>
<keyword evidence="7 15" id="KW-1133">Transmembrane helix</keyword>
<dbReference type="PANTHER" id="PTHR33445:SF1">
    <property type="entry name" value="ATP SYNTHASE SUBUNIT B"/>
    <property type="match status" value="1"/>
</dbReference>
<dbReference type="InterPro" id="IPR002146">
    <property type="entry name" value="ATP_synth_b/b'su_bac/chlpt"/>
</dbReference>
<comment type="function">
    <text evidence="11 15">F(1)F(0) ATP synthase produces ATP from ADP in the presence of a proton or sodium gradient. F-type ATPases consist of two structural domains, F(1) containing the extramembraneous catalytic core and F(0) containing the membrane proton channel, linked together by a central stalk and a peripheral stalk. During catalysis, ATP synthesis in the catalytic domain of F(1) is coupled via a rotary mechanism of the central stalk subunits to proton translocation.</text>
</comment>
<dbReference type="GO" id="GO:0012505">
    <property type="term" value="C:endomembrane system"/>
    <property type="evidence" value="ECO:0007669"/>
    <property type="project" value="UniProtKB-SubCell"/>
</dbReference>
<dbReference type="OrthoDB" id="274361at2"/>
<evidence type="ECO:0000256" key="2">
    <source>
        <dbReference type="ARBA" id="ARBA00022448"/>
    </source>
</evidence>
<gene>
    <name evidence="19" type="primary">atpF_1</name>
    <name evidence="15" type="synonym">atpF</name>
    <name evidence="19" type="ORF">Pla8534_64080</name>
</gene>
<dbReference type="GO" id="GO:0046933">
    <property type="term" value="F:proton-transporting ATP synthase activity, rotational mechanism"/>
    <property type="evidence" value="ECO:0007669"/>
    <property type="project" value="UniProtKB-UniRule"/>
</dbReference>
<dbReference type="GO" id="GO:0045259">
    <property type="term" value="C:proton-transporting ATP synthase complex"/>
    <property type="evidence" value="ECO:0007669"/>
    <property type="project" value="UniProtKB-KW"/>
</dbReference>
<feature type="chain" id="PRO_5022037871" description="ATP synthase subunit b" evidence="18">
    <location>
        <begin position="24"/>
        <end position="252"/>
    </location>
</feature>
<evidence type="ECO:0000256" key="5">
    <source>
        <dbReference type="ARBA" id="ARBA00022692"/>
    </source>
</evidence>
<feature type="transmembrane region" description="Helical" evidence="15">
    <location>
        <begin position="98"/>
        <end position="118"/>
    </location>
</feature>
<evidence type="ECO:0000256" key="1">
    <source>
        <dbReference type="ARBA" id="ARBA00005513"/>
    </source>
</evidence>
<dbReference type="GO" id="GO:0046961">
    <property type="term" value="F:proton-transporting ATPase activity, rotational mechanism"/>
    <property type="evidence" value="ECO:0007669"/>
    <property type="project" value="TreeGrafter"/>
</dbReference>
<keyword evidence="2 15" id="KW-0813">Transport</keyword>
<evidence type="ECO:0000256" key="12">
    <source>
        <dbReference type="ARBA" id="ARBA00025614"/>
    </source>
</evidence>
<evidence type="ECO:0000256" key="14">
    <source>
        <dbReference type="ARBA" id="ARBA00037847"/>
    </source>
</evidence>
<evidence type="ECO:0000256" key="17">
    <source>
        <dbReference type="SAM" id="MobiDB-lite"/>
    </source>
</evidence>
<keyword evidence="3 15" id="KW-1003">Cell membrane</keyword>
<dbReference type="InterPro" id="IPR005864">
    <property type="entry name" value="ATP_synth_F0_bsu_bac"/>
</dbReference>
<dbReference type="CDD" id="cd06503">
    <property type="entry name" value="ATP-synt_Fo_b"/>
    <property type="match status" value="1"/>
</dbReference>
<dbReference type="PANTHER" id="PTHR33445">
    <property type="entry name" value="ATP SYNTHASE SUBUNIT B', CHLOROPLASTIC"/>
    <property type="match status" value="1"/>
</dbReference>
<feature type="coiled-coil region" evidence="16">
    <location>
        <begin position="136"/>
        <end position="192"/>
    </location>
</feature>
<dbReference type="KEGG" id="lcre:Pla8534_64080"/>
<protein>
    <recommendedName>
        <fullName evidence="15">ATP synthase subunit b</fullName>
    </recommendedName>
    <alternativeName>
        <fullName evidence="15">ATP synthase F(0) sector subunit b</fullName>
    </alternativeName>
    <alternativeName>
        <fullName evidence="15">ATPase subunit I</fullName>
    </alternativeName>
    <alternativeName>
        <fullName evidence="15">F-type ATPase subunit b</fullName>
        <shortName evidence="15">F-ATPase subunit b</shortName>
    </alternativeName>
</protein>
<dbReference type="NCBIfam" id="TIGR01144">
    <property type="entry name" value="ATP_synt_b"/>
    <property type="match status" value="1"/>
</dbReference>
<evidence type="ECO:0000256" key="8">
    <source>
        <dbReference type="ARBA" id="ARBA00023065"/>
    </source>
</evidence>
<dbReference type="HAMAP" id="MF_01398">
    <property type="entry name" value="ATP_synth_b_bprime"/>
    <property type="match status" value="1"/>
</dbReference>
<keyword evidence="4 15" id="KW-0138">CF(0)</keyword>
<dbReference type="InterPro" id="IPR050059">
    <property type="entry name" value="ATP_synthase_B_chain"/>
</dbReference>
<keyword evidence="6 15" id="KW-0375">Hydrogen ion transport</keyword>
<accession>A0A518E374</accession>
<comment type="similarity">
    <text evidence="1 15">Belongs to the ATPase B chain family.</text>
</comment>
<organism evidence="19 20">
    <name type="scientific">Lignipirellula cremea</name>
    <dbReference type="NCBI Taxonomy" id="2528010"/>
    <lineage>
        <taxon>Bacteria</taxon>
        <taxon>Pseudomonadati</taxon>
        <taxon>Planctomycetota</taxon>
        <taxon>Planctomycetia</taxon>
        <taxon>Pirellulales</taxon>
        <taxon>Pirellulaceae</taxon>
        <taxon>Lignipirellula</taxon>
    </lineage>
</organism>
<evidence type="ECO:0000256" key="13">
    <source>
        <dbReference type="ARBA" id="ARBA00026054"/>
    </source>
</evidence>
<evidence type="ECO:0000256" key="16">
    <source>
        <dbReference type="SAM" id="Coils"/>
    </source>
</evidence>
<evidence type="ECO:0000313" key="19">
    <source>
        <dbReference type="EMBL" id="QDU98539.1"/>
    </source>
</evidence>
<feature type="compositionally biased region" description="Low complexity" evidence="17">
    <location>
        <begin position="49"/>
        <end position="65"/>
    </location>
</feature>
<evidence type="ECO:0000256" key="7">
    <source>
        <dbReference type="ARBA" id="ARBA00022989"/>
    </source>
</evidence>
<feature type="region of interest" description="Disordered" evidence="17">
    <location>
        <begin position="38"/>
        <end position="79"/>
    </location>
</feature>
<evidence type="ECO:0000313" key="20">
    <source>
        <dbReference type="Proteomes" id="UP000317648"/>
    </source>
</evidence>
<reference evidence="19 20" key="1">
    <citation type="submission" date="2019-02" db="EMBL/GenBank/DDBJ databases">
        <title>Deep-cultivation of Planctomycetes and their phenomic and genomic characterization uncovers novel biology.</title>
        <authorList>
            <person name="Wiegand S."/>
            <person name="Jogler M."/>
            <person name="Boedeker C."/>
            <person name="Pinto D."/>
            <person name="Vollmers J."/>
            <person name="Rivas-Marin E."/>
            <person name="Kohn T."/>
            <person name="Peeters S.H."/>
            <person name="Heuer A."/>
            <person name="Rast P."/>
            <person name="Oberbeckmann S."/>
            <person name="Bunk B."/>
            <person name="Jeske O."/>
            <person name="Meyerdierks A."/>
            <person name="Storesund J.E."/>
            <person name="Kallscheuer N."/>
            <person name="Luecker S."/>
            <person name="Lage O.M."/>
            <person name="Pohl T."/>
            <person name="Merkel B.J."/>
            <person name="Hornburger P."/>
            <person name="Mueller R.-W."/>
            <person name="Bruemmer F."/>
            <person name="Labrenz M."/>
            <person name="Spormann A.M."/>
            <person name="Op den Camp H."/>
            <person name="Overmann J."/>
            <person name="Amann R."/>
            <person name="Jetten M.S.M."/>
            <person name="Mascher T."/>
            <person name="Medema M.H."/>
            <person name="Devos D.P."/>
            <person name="Kaster A.-K."/>
            <person name="Ovreas L."/>
            <person name="Rohde M."/>
            <person name="Galperin M.Y."/>
            <person name="Jogler C."/>
        </authorList>
    </citation>
    <scope>NUCLEOTIDE SEQUENCE [LARGE SCALE GENOMIC DNA]</scope>
    <source>
        <strain evidence="19 20">Pla85_3_4</strain>
    </source>
</reference>
<evidence type="ECO:0000256" key="10">
    <source>
        <dbReference type="ARBA" id="ARBA00023310"/>
    </source>
</evidence>
<comment type="subunit">
    <text evidence="13">F-type ATPases have 2 components, F(1) - the catalytic core - and F(0) - the membrane proton channel. F(1) has five subunits: alpha(3), beta(3), gamma(1), delta(1), epsilon(1). F(0) has four main subunits: a(1), b(2) and c(10-14). The alpha and beta chains form an alternating ring which encloses part of the gamma chain. F(1) is attached to F(0) by a central stalk formed by the gamma and epsilon chains, while a peripheral stalk is formed by the delta and b chains.</text>
</comment>
<evidence type="ECO:0000256" key="6">
    <source>
        <dbReference type="ARBA" id="ARBA00022781"/>
    </source>
</evidence>
<evidence type="ECO:0000256" key="3">
    <source>
        <dbReference type="ARBA" id="ARBA00022475"/>
    </source>
</evidence>
<proteinExistence type="inferred from homology"/>
<dbReference type="Pfam" id="PF00430">
    <property type="entry name" value="ATP-synt_B"/>
    <property type="match status" value="1"/>
</dbReference>
<keyword evidence="9 15" id="KW-0472">Membrane</keyword>
<keyword evidence="5 15" id="KW-0812">Transmembrane</keyword>
<comment type="subunit">
    <text evidence="15">F-type ATPases have 2 components, F(1) - the catalytic core - and F(0) - the membrane proton channel. F(1) has five subunits: alpha(3), beta(3), gamma(1), delta(1), epsilon(1). F(0) has three main subunits: a(1), b(2) and c(10-14). The alpha and beta chains form an alternating ring which encloses part of the gamma chain. F(1) is attached to F(0) by a central stalk formed by the gamma and epsilon chains, while a peripheral stalk is formed by the delta and b chains.</text>
</comment>
<comment type="subcellular location">
    <subcellularLocation>
        <location evidence="15">Cell membrane</location>
        <topology evidence="15">Single-pass membrane protein</topology>
    </subcellularLocation>
    <subcellularLocation>
        <location evidence="14">Endomembrane system</location>
        <topology evidence="14">Single-pass membrane protein</topology>
    </subcellularLocation>
</comment>
<feature type="signal peptide" evidence="18">
    <location>
        <begin position="1"/>
        <end position="23"/>
    </location>
</feature>
<evidence type="ECO:0000256" key="18">
    <source>
        <dbReference type="SAM" id="SignalP"/>
    </source>
</evidence>
<name>A0A518E374_9BACT</name>
<dbReference type="AlphaFoldDB" id="A0A518E374"/>
<dbReference type="RefSeq" id="WP_145057879.1">
    <property type="nucleotide sequence ID" value="NZ_CP036433.1"/>
</dbReference>
<keyword evidence="8 15" id="KW-0406">Ion transport</keyword>
<evidence type="ECO:0000256" key="15">
    <source>
        <dbReference type="HAMAP-Rule" id="MF_01398"/>
    </source>
</evidence>
<keyword evidence="16" id="KW-0175">Coiled coil</keyword>
<dbReference type="GO" id="GO:0005886">
    <property type="term" value="C:plasma membrane"/>
    <property type="evidence" value="ECO:0007669"/>
    <property type="project" value="UniProtKB-SubCell"/>
</dbReference>
<evidence type="ECO:0000256" key="4">
    <source>
        <dbReference type="ARBA" id="ARBA00022547"/>
    </source>
</evidence>
<evidence type="ECO:0000256" key="9">
    <source>
        <dbReference type="ARBA" id="ARBA00023136"/>
    </source>
</evidence>